<proteinExistence type="predicted"/>
<evidence type="ECO:0000313" key="3">
    <source>
        <dbReference type="EnsemblProtists" id="EOD20962"/>
    </source>
</evidence>
<dbReference type="AlphaFoldDB" id="A0A0D3JBS7"/>
<accession>A0A0D3JBS7</accession>
<dbReference type="KEGG" id="ehx:EMIHUDRAFT_208014"/>
<reference evidence="4" key="1">
    <citation type="journal article" date="2013" name="Nature">
        <title>Pan genome of the phytoplankton Emiliania underpins its global distribution.</title>
        <authorList>
            <person name="Read B.A."/>
            <person name="Kegel J."/>
            <person name="Klute M.J."/>
            <person name="Kuo A."/>
            <person name="Lefebvre S.C."/>
            <person name="Maumus F."/>
            <person name="Mayer C."/>
            <person name="Miller J."/>
            <person name="Monier A."/>
            <person name="Salamov A."/>
            <person name="Young J."/>
            <person name="Aguilar M."/>
            <person name="Claverie J.M."/>
            <person name="Frickenhaus S."/>
            <person name="Gonzalez K."/>
            <person name="Herman E.K."/>
            <person name="Lin Y.C."/>
            <person name="Napier J."/>
            <person name="Ogata H."/>
            <person name="Sarno A.F."/>
            <person name="Shmutz J."/>
            <person name="Schroeder D."/>
            <person name="de Vargas C."/>
            <person name="Verret F."/>
            <person name="von Dassow P."/>
            <person name="Valentin K."/>
            <person name="Van de Peer Y."/>
            <person name="Wheeler G."/>
            <person name="Dacks J.B."/>
            <person name="Delwiche C.F."/>
            <person name="Dyhrman S.T."/>
            <person name="Glockner G."/>
            <person name="John U."/>
            <person name="Richards T."/>
            <person name="Worden A.Z."/>
            <person name="Zhang X."/>
            <person name="Grigoriev I.V."/>
            <person name="Allen A.E."/>
            <person name="Bidle K."/>
            <person name="Borodovsky M."/>
            <person name="Bowler C."/>
            <person name="Brownlee C."/>
            <person name="Cock J.M."/>
            <person name="Elias M."/>
            <person name="Gladyshev V.N."/>
            <person name="Groth M."/>
            <person name="Guda C."/>
            <person name="Hadaegh A."/>
            <person name="Iglesias-Rodriguez M.D."/>
            <person name="Jenkins J."/>
            <person name="Jones B.M."/>
            <person name="Lawson T."/>
            <person name="Leese F."/>
            <person name="Lindquist E."/>
            <person name="Lobanov A."/>
            <person name="Lomsadze A."/>
            <person name="Malik S.B."/>
            <person name="Marsh M.E."/>
            <person name="Mackinder L."/>
            <person name="Mock T."/>
            <person name="Mueller-Roeber B."/>
            <person name="Pagarete A."/>
            <person name="Parker M."/>
            <person name="Probert I."/>
            <person name="Quesneville H."/>
            <person name="Raines C."/>
            <person name="Rensing S.A."/>
            <person name="Riano-Pachon D.M."/>
            <person name="Richier S."/>
            <person name="Rokitta S."/>
            <person name="Shiraiwa Y."/>
            <person name="Soanes D.M."/>
            <person name="van der Giezen M."/>
            <person name="Wahlund T.M."/>
            <person name="Williams B."/>
            <person name="Wilson W."/>
            <person name="Wolfe G."/>
            <person name="Wurch L.L."/>
        </authorList>
    </citation>
    <scope>NUCLEOTIDE SEQUENCE</scope>
</reference>
<dbReference type="PROSITE" id="PS51938">
    <property type="entry name" value="SUZ_C"/>
    <property type="match status" value="1"/>
</dbReference>
<feature type="compositionally biased region" description="Low complexity" evidence="1">
    <location>
        <begin position="207"/>
        <end position="253"/>
    </location>
</feature>
<dbReference type="EnsemblProtists" id="EOD20962">
    <property type="protein sequence ID" value="EOD20962"/>
    <property type="gene ID" value="EMIHUDRAFT_208014"/>
</dbReference>
<keyword evidence="4" id="KW-1185">Reference proteome</keyword>
<evidence type="ECO:0000313" key="4">
    <source>
        <dbReference type="Proteomes" id="UP000013827"/>
    </source>
</evidence>
<dbReference type="HOGENOM" id="CLU_757448_0_0_1"/>
<evidence type="ECO:0000259" key="2">
    <source>
        <dbReference type="PROSITE" id="PS51938"/>
    </source>
</evidence>
<dbReference type="GeneID" id="17266509"/>
<feature type="region of interest" description="Disordered" evidence="1">
    <location>
        <begin position="46"/>
        <end position="70"/>
    </location>
</feature>
<reference evidence="3" key="2">
    <citation type="submission" date="2024-10" db="UniProtKB">
        <authorList>
            <consortium name="EnsemblProtists"/>
        </authorList>
    </citation>
    <scope>IDENTIFICATION</scope>
</reference>
<evidence type="ECO:0000256" key="1">
    <source>
        <dbReference type="SAM" id="MobiDB-lite"/>
    </source>
</evidence>
<feature type="domain" description="SUZ-C" evidence="2">
    <location>
        <begin position="1"/>
        <end position="28"/>
    </location>
</feature>
<sequence length="366" mass="35931">MLSAPKSRPLGLRYAKGPDGTRGFAMKRGRPLPGVLPAALESVPSDAAADLPGLPPPGARSISASTGSESSCSSLARAATAAHAADGADPRCDGRSWALLAAGPVASRGGEADLASLGGKGGRGAAAEPFVRPQAGGAGSRLGMWCNAEEDSPGGDSSPPPPSSGASDAGQSRLGMWCTAPTATRPDFGGSLALPHSLAEPPPSEPPAAAEAPAPRGHEQQQQARAAQAAQAQREQSLQLQQRIEQAQAQHRQLPGQRFEAGAGGANAPSQALAGFQAPQPPLLQPAHAALPHAGSYGTLNGLGGGCAGVIGGGGSLGALPGALPASSPLGALPGAGAAGLPQAPQDGLLEQQTLRLKSLLGLGGL</sequence>
<feature type="compositionally biased region" description="Low complexity" evidence="1">
    <location>
        <begin position="59"/>
        <end position="70"/>
    </location>
</feature>
<dbReference type="Proteomes" id="UP000013827">
    <property type="component" value="Unassembled WGS sequence"/>
</dbReference>
<feature type="region of interest" description="Disordered" evidence="1">
    <location>
        <begin position="117"/>
        <end position="268"/>
    </location>
</feature>
<organism evidence="3 4">
    <name type="scientific">Emiliania huxleyi (strain CCMP1516)</name>
    <dbReference type="NCBI Taxonomy" id="280463"/>
    <lineage>
        <taxon>Eukaryota</taxon>
        <taxon>Haptista</taxon>
        <taxon>Haptophyta</taxon>
        <taxon>Prymnesiophyceae</taxon>
        <taxon>Isochrysidales</taxon>
        <taxon>Noelaerhabdaceae</taxon>
        <taxon>Emiliania</taxon>
    </lineage>
</organism>
<protein>
    <recommendedName>
        <fullName evidence="2">SUZ-C domain-containing protein</fullName>
    </recommendedName>
</protein>
<dbReference type="PaxDb" id="2903-EOD20962"/>
<feature type="region of interest" description="Disordered" evidence="1">
    <location>
        <begin position="1"/>
        <end position="31"/>
    </location>
</feature>
<dbReference type="InterPro" id="IPR024642">
    <property type="entry name" value="SUZ-C"/>
</dbReference>
<dbReference type="RefSeq" id="XP_005773391.1">
    <property type="nucleotide sequence ID" value="XM_005773334.1"/>
</dbReference>
<name>A0A0D3JBS7_EMIH1</name>